<dbReference type="EMBL" id="JBFXLS010000011">
    <property type="protein sequence ID" value="KAL2830848.1"/>
    <property type="molecule type" value="Genomic_DNA"/>
</dbReference>
<evidence type="ECO:0000259" key="1">
    <source>
        <dbReference type="Pfam" id="PF01048"/>
    </source>
</evidence>
<dbReference type="PANTHER" id="PTHR46082:SF11">
    <property type="entry name" value="AAA+ ATPASE DOMAIN-CONTAINING PROTEIN-RELATED"/>
    <property type="match status" value="1"/>
</dbReference>
<dbReference type="Gene3D" id="3.40.50.1580">
    <property type="entry name" value="Nucleoside phosphorylase domain"/>
    <property type="match status" value="1"/>
</dbReference>
<keyword evidence="3" id="KW-1185">Reference proteome</keyword>
<dbReference type="SUPFAM" id="SSF53167">
    <property type="entry name" value="Purine and uridine phosphorylases"/>
    <property type="match status" value="1"/>
</dbReference>
<accession>A0ABR4IVJ0</accession>
<feature type="domain" description="Nucleoside phosphorylase" evidence="1">
    <location>
        <begin position="11"/>
        <end position="280"/>
    </location>
</feature>
<dbReference type="Pfam" id="PF01048">
    <property type="entry name" value="PNP_UDP_1"/>
    <property type="match status" value="1"/>
</dbReference>
<sequence>MFRVDDHGAYRIGIICALDLEMNAVHHIPESEHASPPIRSEDSNIYVLGRLSGHNVVIACLPGNQGKSAAAIAATNLSRTFPAIKYRIIVGIGGGVPNTGNDIRLGDVVVSMVTSHHGGVVQYDYGKDTESGFLLKGFTCQPPSVLRSAVYKLKCDVQSLPPDHTPQTRLRSTSQRTQMPDKLFQADSVHQSTDQSCEQCDPTRIVPRQPRTNDVPLIFFGLVASGDRVVKSARVRDSITERFNHDVLCFEMEAAGLIHEFPAVAIRGISDYADSHKNNGWQPYAEQGHFNRQVLRLDYAESRTAEVEDAG</sequence>
<reference evidence="2 3" key="1">
    <citation type="submission" date="2024-07" db="EMBL/GenBank/DDBJ databases">
        <title>Section-level genome sequencing and comparative genomics of Aspergillus sections Usti and Cavernicolus.</title>
        <authorList>
            <consortium name="Lawrence Berkeley National Laboratory"/>
            <person name="Nybo J.L."/>
            <person name="Vesth T.C."/>
            <person name="Theobald S."/>
            <person name="Frisvad J.C."/>
            <person name="Larsen T.O."/>
            <person name="Kjaerboelling I."/>
            <person name="Rothschild-Mancinelli K."/>
            <person name="Lyhne E.K."/>
            <person name="Kogle M.E."/>
            <person name="Barry K."/>
            <person name="Clum A."/>
            <person name="Na H."/>
            <person name="Ledsgaard L."/>
            <person name="Lin J."/>
            <person name="Lipzen A."/>
            <person name="Kuo A."/>
            <person name="Riley R."/>
            <person name="Mondo S."/>
            <person name="LaButti K."/>
            <person name="Haridas S."/>
            <person name="Pangalinan J."/>
            <person name="Salamov A.A."/>
            <person name="Simmons B.A."/>
            <person name="Magnuson J.K."/>
            <person name="Chen J."/>
            <person name="Drula E."/>
            <person name="Henrissat B."/>
            <person name="Wiebenga A."/>
            <person name="Lubbers R.J."/>
            <person name="Gomes A.C."/>
            <person name="Makela M.R."/>
            <person name="Stajich J."/>
            <person name="Grigoriev I.V."/>
            <person name="Mortensen U.H."/>
            <person name="De vries R.P."/>
            <person name="Baker S.E."/>
            <person name="Andersen M.R."/>
        </authorList>
    </citation>
    <scope>NUCLEOTIDE SEQUENCE [LARGE SCALE GENOMIC DNA]</scope>
    <source>
        <strain evidence="2 3">CBS 600.67</strain>
    </source>
</reference>
<gene>
    <name evidence="2" type="ORF">BDW59DRAFT_170001</name>
</gene>
<name>A0ABR4IVJ0_9EURO</name>
<dbReference type="InterPro" id="IPR000845">
    <property type="entry name" value="Nucleoside_phosphorylase_d"/>
</dbReference>
<comment type="caution">
    <text evidence="2">The sequence shown here is derived from an EMBL/GenBank/DDBJ whole genome shotgun (WGS) entry which is preliminary data.</text>
</comment>
<dbReference type="InterPro" id="IPR053137">
    <property type="entry name" value="NLR-like"/>
</dbReference>
<evidence type="ECO:0000313" key="3">
    <source>
        <dbReference type="Proteomes" id="UP001610335"/>
    </source>
</evidence>
<dbReference type="InterPro" id="IPR035994">
    <property type="entry name" value="Nucleoside_phosphorylase_sf"/>
</dbReference>
<dbReference type="Proteomes" id="UP001610335">
    <property type="component" value="Unassembled WGS sequence"/>
</dbReference>
<protein>
    <submittedName>
        <fullName evidence="2">Nucleoside phosphorylase domain-containing protein</fullName>
    </submittedName>
</protein>
<dbReference type="PANTHER" id="PTHR46082">
    <property type="entry name" value="ATP/GTP-BINDING PROTEIN-RELATED"/>
    <property type="match status" value="1"/>
</dbReference>
<organism evidence="2 3">
    <name type="scientific">Aspergillus cavernicola</name>
    <dbReference type="NCBI Taxonomy" id="176166"/>
    <lineage>
        <taxon>Eukaryota</taxon>
        <taxon>Fungi</taxon>
        <taxon>Dikarya</taxon>
        <taxon>Ascomycota</taxon>
        <taxon>Pezizomycotina</taxon>
        <taxon>Eurotiomycetes</taxon>
        <taxon>Eurotiomycetidae</taxon>
        <taxon>Eurotiales</taxon>
        <taxon>Aspergillaceae</taxon>
        <taxon>Aspergillus</taxon>
        <taxon>Aspergillus subgen. Nidulantes</taxon>
    </lineage>
</organism>
<proteinExistence type="predicted"/>
<evidence type="ECO:0000313" key="2">
    <source>
        <dbReference type="EMBL" id="KAL2830848.1"/>
    </source>
</evidence>